<proteinExistence type="predicted"/>
<evidence type="ECO:0000256" key="2">
    <source>
        <dbReference type="SAM" id="Phobius"/>
    </source>
</evidence>
<protein>
    <submittedName>
        <fullName evidence="4">Hypothetical conserved protein</fullName>
    </submittedName>
</protein>
<evidence type="ECO:0000313" key="4">
    <source>
        <dbReference type="EMBL" id="BAL53826.1"/>
    </source>
</evidence>
<feature type="domain" description="Mce/MlaD" evidence="3">
    <location>
        <begin position="38"/>
        <end position="115"/>
    </location>
</feature>
<dbReference type="PANTHER" id="PTHR33371">
    <property type="entry name" value="INTERMEMBRANE PHOSPHOLIPID TRANSPORT SYSTEM BINDING PROTEIN MLAD-RELATED"/>
    <property type="match status" value="1"/>
</dbReference>
<keyword evidence="1" id="KW-0175">Coiled coil</keyword>
<name>H5SCE0_9BACT</name>
<reference evidence="4" key="1">
    <citation type="journal article" date="2005" name="Environ. Microbiol.">
        <title>Genetic and functional properties of uncultivated thermophilic crenarchaeotes from a subsurface gold mine as revealed by analysis of genome fragments.</title>
        <authorList>
            <person name="Nunoura T."/>
            <person name="Hirayama H."/>
            <person name="Takami H."/>
            <person name="Oida H."/>
            <person name="Nishi S."/>
            <person name="Shimamura S."/>
            <person name="Suzuki Y."/>
            <person name="Inagaki F."/>
            <person name="Takai K."/>
            <person name="Nealson K.H."/>
            <person name="Horikoshi K."/>
        </authorList>
    </citation>
    <scope>NUCLEOTIDE SEQUENCE</scope>
</reference>
<dbReference type="InterPro" id="IPR003399">
    <property type="entry name" value="Mce/MlaD"/>
</dbReference>
<sequence>MNEQGFKFRLGIFVLTALVLLGVLIVLFERVPEYFVRYIHYEVRFREAPGLEKGLPVRKSGVKIGEVEDYDLDPQTGIVSVKIQVDRRYQLRLGDQAFMSRGLVLGESAINFVKGEDARPAPPGHVFEGKEPPDIARALGRATSLADLAGQTLQEVLVAANNLSKAAESADTFLRANRNQLDQTVQRVNDLAGRAQDLLNDENRQNLTVALRNFRKASEQFDQLLRRSDTLLADTHKAVHDLSKRLEQLSTSAEVTLSDIRRTVDRLDKQLASTGPKADDLLLESRATLKRLQASLDRADELVASWQQTSKLLQDRAPSILKNVDEGAARVNEMAQQLGEFAKALNEADGTVRRLLNDPSLYNNLNGAAAQLSRSMPQLQQILRDLALFADRIARHPELLGVGGVVNPSSGIKR</sequence>
<accession>H5SCE0</accession>
<gene>
    <name evidence="4" type="ORF">HGMM_F09D09C20</name>
</gene>
<feature type="coiled-coil region" evidence="1">
    <location>
        <begin position="282"/>
        <end position="309"/>
    </location>
</feature>
<evidence type="ECO:0000256" key="1">
    <source>
        <dbReference type="SAM" id="Coils"/>
    </source>
</evidence>
<feature type="transmembrane region" description="Helical" evidence="2">
    <location>
        <begin position="6"/>
        <end position="28"/>
    </location>
</feature>
<dbReference type="EMBL" id="AP011668">
    <property type="protein sequence ID" value="BAL53826.1"/>
    <property type="molecule type" value="Genomic_DNA"/>
</dbReference>
<keyword evidence="2" id="KW-0472">Membrane</keyword>
<reference evidence="4" key="2">
    <citation type="journal article" date="2012" name="PLoS ONE">
        <title>A Deeply Branching Thermophilic Bacterium with an Ancient Acetyl-CoA Pathway Dominates a Subsurface Ecosystem.</title>
        <authorList>
            <person name="Takami H."/>
            <person name="Noguchi H."/>
            <person name="Takaki Y."/>
            <person name="Uchiyama I."/>
            <person name="Toyoda A."/>
            <person name="Nishi S."/>
            <person name="Chee G.-J."/>
            <person name="Arai W."/>
            <person name="Nunoura T."/>
            <person name="Itoh T."/>
            <person name="Hattori M."/>
            <person name="Takai K."/>
        </authorList>
    </citation>
    <scope>NUCLEOTIDE SEQUENCE</scope>
</reference>
<organism evidence="4">
    <name type="scientific">uncultured Planctomycetota bacterium</name>
    <dbReference type="NCBI Taxonomy" id="120965"/>
    <lineage>
        <taxon>Bacteria</taxon>
        <taxon>Pseudomonadati</taxon>
        <taxon>Planctomycetota</taxon>
        <taxon>environmental samples</taxon>
    </lineage>
</organism>
<dbReference type="AlphaFoldDB" id="H5SCE0"/>
<dbReference type="Pfam" id="PF02470">
    <property type="entry name" value="MlaD"/>
    <property type="match status" value="1"/>
</dbReference>
<dbReference type="InterPro" id="IPR052336">
    <property type="entry name" value="MlaD_Phospholipid_Transporter"/>
</dbReference>
<keyword evidence="2" id="KW-1133">Transmembrane helix</keyword>
<evidence type="ECO:0000259" key="3">
    <source>
        <dbReference type="Pfam" id="PF02470"/>
    </source>
</evidence>
<dbReference type="PANTHER" id="PTHR33371:SF4">
    <property type="entry name" value="INTERMEMBRANE PHOSPHOLIPID TRANSPORT SYSTEM BINDING PROTEIN MLAD"/>
    <property type="match status" value="1"/>
</dbReference>
<keyword evidence="2" id="KW-0812">Transmembrane</keyword>